<keyword evidence="1" id="KW-1133">Transmembrane helix</keyword>
<keyword evidence="3" id="KW-1185">Reference proteome</keyword>
<gene>
    <name evidence="2" type="ORF">GJ744_005696</name>
</gene>
<accession>A0A8H7E8L5</accession>
<proteinExistence type="predicted"/>
<feature type="transmembrane region" description="Helical" evidence="1">
    <location>
        <begin position="39"/>
        <end position="60"/>
    </location>
</feature>
<keyword evidence="1" id="KW-0812">Transmembrane</keyword>
<reference evidence="2" key="1">
    <citation type="submission" date="2020-02" db="EMBL/GenBank/DDBJ databases">
        <authorList>
            <person name="Palmer J.M."/>
        </authorList>
    </citation>
    <scope>NUCLEOTIDE SEQUENCE</scope>
    <source>
        <strain evidence="2">EPUS1.4</strain>
        <tissue evidence="2">Thallus</tissue>
    </source>
</reference>
<dbReference type="Proteomes" id="UP000606974">
    <property type="component" value="Unassembled WGS sequence"/>
</dbReference>
<organism evidence="2 3">
    <name type="scientific">Endocarpon pusillum</name>
    <dbReference type="NCBI Taxonomy" id="364733"/>
    <lineage>
        <taxon>Eukaryota</taxon>
        <taxon>Fungi</taxon>
        <taxon>Dikarya</taxon>
        <taxon>Ascomycota</taxon>
        <taxon>Pezizomycotina</taxon>
        <taxon>Eurotiomycetes</taxon>
        <taxon>Chaetothyriomycetidae</taxon>
        <taxon>Verrucariales</taxon>
        <taxon>Verrucariaceae</taxon>
        <taxon>Endocarpon</taxon>
    </lineage>
</organism>
<dbReference type="EMBL" id="JAACFV010000025">
    <property type="protein sequence ID" value="KAF7510866.1"/>
    <property type="molecule type" value="Genomic_DNA"/>
</dbReference>
<dbReference type="AlphaFoldDB" id="A0A8H7E8L5"/>
<name>A0A8H7E8L5_9EURO</name>
<sequence length="77" mass="8571">MAFSQDLEKVPLFLHDQADVESQRVGNVHYVSMSMPACLAWNLLSFLLGILTTVVVIWIVMGCEKRRVGGGYYVLGP</sequence>
<protein>
    <submittedName>
        <fullName evidence="2">Uncharacterized protein</fullName>
    </submittedName>
</protein>
<keyword evidence="1" id="KW-0472">Membrane</keyword>
<comment type="caution">
    <text evidence="2">The sequence shown here is derived from an EMBL/GenBank/DDBJ whole genome shotgun (WGS) entry which is preliminary data.</text>
</comment>
<evidence type="ECO:0000313" key="3">
    <source>
        <dbReference type="Proteomes" id="UP000606974"/>
    </source>
</evidence>
<evidence type="ECO:0000256" key="1">
    <source>
        <dbReference type="SAM" id="Phobius"/>
    </source>
</evidence>
<evidence type="ECO:0000313" key="2">
    <source>
        <dbReference type="EMBL" id="KAF7510866.1"/>
    </source>
</evidence>